<dbReference type="PROSITE" id="PS00374">
    <property type="entry name" value="MGMT"/>
    <property type="match status" value="1"/>
</dbReference>
<dbReference type="NCBIfam" id="TIGR00589">
    <property type="entry name" value="ogt"/>
    <property type="match status" value="1"/>
</dbReference>
<dbReference type="PANTHER" id="PTHR10815">
    <property type="entry name" value="METHYLATED-DNA--PROTEIN-CYSTEINE METHYLTRANSFERASE"/>
    <property type="match status" value="1"/>
</dbReference>
<dbReference type="InterPro" id="IPR036217">
    <property type="entry name" value="MethylDNA_cys_MeTrfase_DNAb"/>
</dbReference>
<dbReference type="GO" id="GO:0003908">
    <property type="term" value="F:methylated-DNA-[protein]-cysteine S-methyltransferase activity"/>
    <property type="evidence" value="ECO:0007669"/>
    <property type="project" value="UniProtKB-EC"/>
</dbReference>
<dbReference type="InterPro" id="IPR036631">
    <property type="entry name" value="MGMT_N_sf"/>
</dbReference>
<dbReference type="GO" id="GO:0006281">
    <property type="term" value="P:DNA repair"/>
    <property type="evidence" value="ECO:0007669"/>
    <property type="project" value="UniProtKB-KW"/>
</dbReference>
<dbReference type="PANTHER" id="PTHR10815:SF5">
    <property type="entry name" value="METHYLATED-DNA--PROTEIN-CYSTEINE METHYLTRANSFERASE"/>
    <property type="match status" value="1"/>
</dbReference>
<dbReference type="Gene3D" id="1.10.10.10">
    <property type="entry name" value="Winged helix-like DNA-binding domain superfamily/Winged helix DNA-binding domain"/>
    <property type="match status" value="1"/>
</dbReference>
<dbReference type="EC" id="2.1.1.63" evidence="3"/>
<comment type="catalytic activity">
    <reaction evidence="1">
        <text>a 4-O-methyl-thymidine in DNA + L-cysteinyl-[protein] = a thymidine in DNA + S-methyl-L-cysteinyl-[protein]</text>
        <dbReference type="Rhea" id="RHEA:53428"/>
        <dbReference type="Rhea" id="RHEA-COMP:10131"/>
        <dbReference type="Rhea" id="RHEA-COMP:10132"/>
        <dbReference type="Rhea" id="RHEA-COMP:13555"/>
        <dbReference type="Rhea" id="RHEA-COMP:13556"/>
        <dbReference type="ChEBI" id="CHEBI:29950"/>
        <dbReference type="ChEBI" id="CHEBI:82612"/>
        <dbReference type="ChEBI" id="CHEBI:137386"/>
        <dbReference type="ChEBI" id="CHEBI:137387"/>
        <dbReference type="EC" id="2.1.1.63"/>
    </reaction>
</comment>
<proteinExistence type="inferred from homology"/>
<evidence type="ECO:0000259" key="9">
    <source>
        <dbReference type="Pfam" id="PF01035"/>
    </source>
</evidence>
<evidence type="ECO:0000313" key="10">
    <source>
        <dbReference type="EMBL" id="SDI91052.1"/>
    </source>
</evidence>
<dbReference type="InterPro" id="IPR014048">
    <property type="entry name" value="MethylDNA_cys_MeTrfase_DNA-bd"/>
</dbReference>
<dbReference type="InterPro" id="IPR001497">
    <property type="entry name" value="MethylDNA_cys_MeTrfase_AS"/>
</dbReference>
<evidence type="ECO:0000256" key="4">
    <source>
        <dbReference type="ARBA" id="ARBA00022603"/>
    </source>
</evidence>
<keyword evidence="5 10" id="KW-0808">Transferase</keyword>
<dbReference type="CDD" id="cd06445">
    <property type="entry name" value="ATase"/>
    <property type="match status" value="1"/>
</dbReference>
<keyword evidence="11" id="KW-1185">Reference proteome</keyword>
<gene>
    <name evidence="10" type="ORF">SAMN05444695_1139</name>
</gene>
<evidence type="ECO:0000313" key="11">
    <source>
        <dbReference type="Proteomes" id="UP000183263"/>
    </source>
</evidence>
<name>A0A1G8PF27_9NOCA</name>
<dbReference type="AlphaFoldDB" id="A0A1G8PF27"/>
<dbReference type="InterPro" id="IPR036388">
    <property type="entry name" value="WH-like_DNA-bd_sf"/>
</dbReference>
<dbReference type="RefSeq" id="WP_072739349.1">
    <property type="nucleotide sequence ID" value="NZ_CP048813.1"/>
</dbReference>
<dbReference type="Pfam" id="PF01035">
    <property type="entry name" value="DNA_binding_1"/>
    <property type="match status" value="1"/>
</dbReference>
<keyword evidence="7" id="KW-0234">DNA repair</keyword>
<dbReference type="SUPFAM" id="SSF46767">
    <property type="entry name" value="Methylated DNA-protein cysteine methyltransferase, C-terminal domain"/>
    <property type="match status" value="1"/>
</dbReference>
<dbReference type="FunFam" id="1.10.10.10:FF:000214">
    <property type="entry name" value="Methylated-DNA--protein-cysteine methyltransferase"/>
    <property type="match status" value="1"/>
</dbReference>
<accession>A0A1G8PF27</accession>
<evidence type="ECO:0000256" key="1">
    <source>
        <dbReference type="ARBA" id="ARBA00001286"/>
    </source>
</evidence>
<evidence type="ECO:0000256" key="6">
    <source>
        <dbReference type="ARBA" id="ARBA00022763"/>
    </source>
</evidence>
<organism evidence="10 11">
    <name type="scientific">Rhodococcus triatomae</name>
    <dbReference type="NCBI Taxonomy" id="300028"/>
    <lineage>
        <taxon>Bacteria</taxon>
        <taxon>Bacillati</taxon>
        <taxon>Actinomycetota</taxon>
        <taxon>Actinomycetes</taxon>
        <taxon>Mycobacteriales</taxon>
        <taxon>Nocardiaceae</taxon>
        <taxon>Rhodococcus</taxon>
    </lineage>
</organism>
<reference evidence="10 11" key="1">
    <citation type="submission" date="2016-10" db="EMBL/GenBank/DDBJ databases">
        <authorList>
            <person name="de Groot N.N."/>
        </authorList>
    </citation>
    <scope>NUCLEOTIDE SEQUENCE [LARGE SCALE GENOMIC DNA]</scope>
    <source>
        <strain evidence="10 11">DSM 44892</strain>
    </source>
</reference>
<evidence type="ECO:0000256" key="5">
    <source>
        <dbReference type="ARBA" id="ARBA00022679"/>
    </source>
</evidence>
<dbReference type="Gene3D" id="3.30.160.70">
    <property type="entry name" value="Methylated DNA-protein cysteine methyltransferase domain"/>
    <property type="match status" value="1"/>
</dbReference>
<evidence type="ECO:0000256" key="8">
    <source>
        <dbReference type="ARBA" id="ARBA00049348"/>
    </source>
</evidence>
<dbReference type="SUPFAM" id="SSF53155">
    <property type="entry name" value="Methylated DNA-protein cysteine methyltransferase domain"/>
    <property type="match status" value="1"/>
</dbReference>
<dbReference type="GO" id="GO:0032259">
    <property type="term" value="P:methylation"/>
    <property type="evidence" value="ECO:0007669"/>
    <property type="project" value="UniProtKB-KW"/>
</dbReference>
<evidence type="ECO:0000256" key="3">
    <source>
        <dbReference type="ARBA" id="ARBA00011918"/>
    </source>
</evidence>
<evidence type="ECO:0000256" key="2">
    <source>
        <dbReference type="ARBA" id="ARBA00008711"/>
    </source>
</evidence>
<keyword evidence="4 10" id="KW-0489">Methyltransferase</keyword>
<protein>
    <recommendedName>
        <fullName evidence="3">methylated-DNA--[protein]-cysteine S-methyltransferase</fullName>
        <ecNumber evidence="3">2.1.1.63</ecNumber>
    </recommendedName>
</protein>
<dbReference type="EMBL" id="FNDN01000013">
    <property type="protein sequence ID" value="SDI91052.1"/>
    <property type="molecule type" value="Genomic_DNA"/>
</dbReference>
<comment type="similarity">
    <text evidence="2">Belongs to the MGMT family.</text>
</comment>
<evidence type="ECO:0000256" key="7">
    <source>
        <dbReference type="ARBA" id="ARBA00023204"/>
    </source>
</evidence>
<keyword evidence="6" id="KW-0227">DNA damage</keyword>
<sequence>MTTGFALFDTALGTCALAWRATGIVGLQLPESSPEATLERIVASFPTATEHDPPPAALEAMELIRAHLSGSPDDLRSIPLDFEDVPEFDCRVYEVTRSIGPGNTLTYGDIAREIDVPGASQAVGQALGRNPIPLIVPCHRVLAAGGAVGGFSAGGGTVTKRELLALEHVPGFDDPTLF</sequence>
<feature type="domain" description="Methylated-DNA-[protein]-cysteine S-methyltransferase DNA binding" evidence="9">
    <location>
        <begin position="87"/>
        <end position="169"/>
    </location>
</feature>
<dbReference type="Proteomes" id="UP000183263">
    <property type="component" value="Unassembled WGS sequence"/>
</dbReference>
<comment type="catalytic activity">
    <reaction evidence="8">
        <text>a 6-O-methyl-2'-deoxyguanosine in DNA + L-cysteinyl-[protein] = S-methyl-L-cysteinyl-[protein] + a 2'-deoxyguanosine in DNA</text>
        <dbReference type="Rhea" id="RHEA:24000"/>
        <dbReference type="Rhea" id="RHEA-COMP:10131"/>
        <dbReference type="Rhea" id="RHEA-COMP:10132"/>
        <dbReference type="Rhea" id="RHEA-COMP:11367"/>
        <dbReference type="Rhea" id="RHEA-COMP:11368"/>
        <dbReference type="ChEBI" id="CHEBI:29950"/>
        <dbReference type="ChEBI" id="CHEBI:82612"/>
        <dbReference type="ChEBI" id="CHEBI:85445"/>
        <dbReference type="ChEBI" id="CHEBI:85448"/>
        <dbReference type="EC" id="2.1.1.63"/>
    </reaction>
</comment>
<dbReference type="OrthoDB" id="9802228at2"/>